<evidence type="ECO:0000313" key="2">
    <source>
        <dbReference type="EMBL" id="MFC7191622.1"/>
    </source>
</evidence>
<dbReference type="AlphaFoldDB" id="A0ABD5YT94"/>
<comment type="caution">
    <text evidence="2">The sequence shown here is derived from an EMBL/GenBank/DDBJ whole genome shotgun (WGS) entry which is preliminary data.</text>
</comment>
<protein>
    <submittedName>
        <fullName evidence="2">Arylamine N-acetyltransferase</fullName>
    </submittedName>
</protein>
<gene>
    <name evidence="2" type="ORF">ACFQL7_18740</name>
</gene>
<dbReference type="PRINTS" id="PR01543">
    <property type="entry name" value="ANATRNSFRASE"/>
</dbReference>
<dbReference type="EMBL" id="JBHTAX010000001">
    <property type="protein sequence ID" value="MFC7191622.1"/>
    <property type="molecule type" value="Genomic_DNA"/>
</dbReference>
<dbReference type="Gene3D" id="3.30.2140.20">
    <property type="match status" value="1"/>
</dbReference>
<reference evidence="2 3" key="1">
    <citation type="journal article" date="2019" name="Int. J. Syst. Evol. Microbiol.">
        <title>The Global Catalogue of Microorganisms (GCM) 10K type strain sequencing project: providing services to taxonomists for standard genome sequencing and annotation.</title>
        <authorList>
            <consortium name="The Broad Institute Genomics Platform"/>
            <consortium name="The Broad Institute Genome Sequencing Center for Infectious Disease"/>
            <person name="Wu L."/>
            <person name="Ma J."/>
        </authorList>
    </citation>
    <scope>NUCLEOTIDE SEQUENCE [LARGE SCALE GENOMIC DNA]</scope>
    <source>
        <strain evidence="2 3">RDMS1</strain>
    </source>
</reference>
<dbReference type="Proteomes" id="UP001596417">
    <property type="component" value="Unassembled WGS sequence"/>
</dbReference>
<dbReference type="InterPro" id="IPR001447">
    <property type="entry name" value="Arylamine_N-AcTrfase"/>
</dbReference>
<comment type="similarity">
    <text evidence="1">Belongs to the arylamine N-acetyltransferase family.</text>
</comment>
<organism evidence="2 3">
    <name type="scientific">Halocatena marina</name>
    <dbReference type="NCBI Taxonomy" id="2934937"/>
    <lineage>
        <taxon>Archaea</taxon>
        <taxon>Methanobacteriati</taxon>
        <taxon>Methanobacteriota</taxon>
        <taxon>Stenosarchaea group</taxon>
        <taxon>Halobacteria</taxon>
        <taxon>Halobacteriales</taxon>
        <taxon>Natronomonadaceae</taxon>
        <taxon>Halocatena</taxon>
    </lineage>
</organism>
<dbReference type="GeneID" id="76201384"/>
<proteinExistence type="inferred from homology"/>
<dbReference type="PANTHER" id="PTHR11786:SF0">
    <property type="entry name" value="ARYLAMINE N-ACETYLTRANSFERASE 4-RELATED"/>
    <property type="match status" value="1"/>
</dbReference>
<dbReference type="RefSeq" id="WP_264555543.1">
    <property type="nucleotide sequence ID" value="NZ_CP109979.1"/>
</dbReference>
<dbReference type="InterPro" id="IPR053710">
    <property type="entry name" value="Arylamine_NAT_domain_sf"/>
</dbReference>
<keyword evidence="3" id="KW-1185">Reference proteome</keyword>
<evidence type="ECO:0000313" key="3">
    <source>
        <dbReference type="Proteomes" id="UP001596417"/>
    </source>
</evidence>
<evidence type="ECO:0000256" key="1">
    <source>
        <dbReference type="ARBA" id="ARBA00006547"/>
    </source>
</evidence>
<dbReference type="InterPro" id="IPR038765">
    <property type="entry name" value="Papain-like_cys_pep_sf"/>
</dbReference>
<dbReference type="Pfam" id="PF00797">
    <property type="entry name" value="Acetyltransf_2"/>
    <property type="match status" value="1"/>
</dbReference>
<sequence>MDPHRYLARIGVSLDPETPRDLDLLQELQRAHLRTVPFETLDIARNEPIVLDLSSLYAKIIDRERGGFCYELNSLFGWLLRQLGYDVRIVEGRVRDDTEAFGPPFDHMALLVDLKRRYLVDVGFGDFCRRPLPMAGDSLSDVSGTYRITPADDPGHYFTQEQTDSEWTPSYRFTTEERVLADFIEMCEYQQTAEESAFIGRTVCTIATGSGRVTLSDDTLIVTENGGKRSETVSSQQKRARVLDDCFGISL</sequence>
<dbReference type="SUPFAM" id="SSF54001">
    <property type="entry name" value="Cysteine proteinases"/>
    <property type="match status" value="1"/>
</dbReference>
<dbReference type="PANTHER" id="PTHR11786">
    <property type="entry name" value="N-HYDROXYARYLAMINE O-ACETYLTRANSFERASE"/>
    <property type="match status" value="1"/>
</dbReference>
<accession>A0ABD5YT94</accession>
<name>A0ABD5YT94_9EURY</name>